<evidence type="ECO:0000313" key="1">
    <source>
        <dbReference type="EMBL" id="KAB7731566.1"/>
    </source>
</evidence>
<dbReference type="RefSeq" id="WP_152123180.1">
    <property type="nucleotide sequence ID" value="NZ_WELI01000002.1"/>
</dbReference>
<comment type="caution">
    <text evidence="1">The sequence shown here is derived from an EMBL/GenBank/DDBJ whole genome shotgun (WGS) entry which is preliminary data.</text>
</comment>
<evidence type="ECO:0000313" key="2">
    <source>
        <dbReference type="Proteomes" id="UP000488299"/>
    </source>
</evidence>
<reference evidence="1 2" key="1">
    <citation type="submission" date="2019-10" db="EMBL/GenBank/DDBJ databases">
        <title>Rudanella paleaurantiibacter sp. nov., isolated from sludge.</title>
        <authorList>
            <person name="Xu S.Q."/>
        </authorList>
    </citation>
    <scope>NUCLEOTIDE SEQUENCE [LARGE SCALE GENOMIC DNA]</scope>
    <source>
        <strain evidence="1 2">HX-22-17</strain>
    </source>
</reference>
<name>A0A7J5U1K9_9BACT</name>
<gene>
    <name evidence="1" type="ORF">F5984_04830</name>
</gene>
<sequence>MQRLSLFGLLLSVFVLGIAPGTLHAQQSLFNVPSSDITTPHKLFVQQQINFSGIVQANTTLDYGLPKNWEVGLNLLGADYSKADHRFIRNDQFDGHSLAPLLLLNAQKGINFNEHWKMGLGTQQGLNLTPNQKSHYAQFSYANVAYTSAHERVRLNGGLYAGNADYLGEGKREGVMFGADIALVHHKAHLMGDWILGNHDLGVAVLGAVYYPTPHFPISLGLQIPNDPKGSKALVVELTWVP</sequence>
<dbReference type="Proteomes" id="UP000488299">
    <property type="component" value="Unassembled WGS sequence"/>
</dbReference>
<keyword evidence="2" id="KW-1185">Reference proteome</keyword>
<dbReference type="EMBL" id="WELI01000002">
    <property type="protein sequence ID" value="KAB7731566.1"/>
    <property type="molecule type" value="Genomic_DNA"/>
</dbReference>
<proteinExistence type="predicted"/>
<organism evidence="1 2">
    <name type="scientific">Rudanella paleaurantiibacter</name>
    <dbReference type="NCBI Taxonomy" id="2614655"/>
    <lineage>
        <taxon>Bacteria</taxon>
        <taxon>Pseudomonadati</taxon>
        <taxon>Bacteroidota</taxon>
        <taxon>Cytophagia</taxon>
        <taxon>Cytophagales</taxon>
        <taxon>Cytophagaceae</taxon>
        <taxon>Rudanella</taxon>
    </lineage>
</organism>
<evidence type="ECO:0008006" key="3">
    <source>
        <dbReference type="Google" id="ProtNLM"/>
    </source>
</evidence>
<accession>A0A7J5U1K9</accession>
<dbReference type="AlphaFoldDB" id="A0A7J5U1K9"/>
<protein>
    <recommendedName>
        <fullName evidence="3">DUF5723 domain-containing protein</fullName>
    </recommendedName>
</protein>